<dbReference type="InterPro" id="IPR008778">
    <property type="entry name" value="Pirin_C_dom"/>
</dbReference>
<feature type="domain" description="Pirin N-terminal" evidence="4">
    <location>
        <begin position="63"/>
        <end position="139"/>
    </location>
</feature>
<evidence type="ECO:0000256" key="3">
    <source>
        <dbReference type="SAM" id="MobiDB-lite"/>
    </source>
</evidence>
<name>A0A934TS47_9BURK</name>
<evidence type="ECO:0000259" key="4">
    <source>
        <dbReference type="Pfam" id="PF02678"/>
    </source>
</evidence>
<dbReference type="SUPFAM" id="SSF51182">
    <property type="entry name" value="RmlC-like cupins"/>
    <property type="match status" value="1"/>
</dbReference>
<accession>A0A934TS47</accession>
<feature type="domain" description="Pirin C-terminal" evidence="5">
    <location>
        <begin position="206"/>
        <end position="309"/>
    </location>
</feature>
<comment type="similarity">
    <text evidence="1 2">Belongs to the pirin family.</text>
</comment>
<reference evidence="6" key="1">
    <citation type="journal article" date="2012" name="J. Microbiol. Biotechnol.">
        <title>Ramlibacter ginsenosidimutans sp. nov., with ginsenoside-converting activity.</title>
        <authorList>
            <person name="Wang L."/>
            <person name="An D.S."/>
            <person name="Kim S.G."/>
            <person name="Jin F.X."/>
            <person name="Kim S.C."/>
            <person name="Lee S.T."/>
            <person name="Im W.T."/>
        </authorList>
    </citation>
    <scope>NUCLEOTIDE SEQUENCE</scope>
    <source>
        <strain evidence="6">KACC 17527</strain>
    </source>
</reference>
<evidence type="ECO:0000256" key="1">
    <source>
        <dbReference type="ARBA" id="ARBA00008416"/>
    </source>
</evidence>
<organism evidence="6 7">
    <name type="scientific">Ramlibacter ginsenosidimutans</name>
    <dbReference type="NCBI Taxonomy" id="502333"/>
    <lineage>
        <taxon>Bacteria</taxon>
        <taxon>Pseudomonadati</taxon>
        <taxon>Pseudomonadota</taxon>
        <taxon>Betaproteobacteria</taxon>
        <taxon>Burkholderiales</taxon>
        <taxon>Comamonadaceae</taxon>
        <taxon>Ramlibacter</taxon>
    </lineage>
</organism>
<reference evidence="6" key="2">
    <citation type="submission" date="2021-01" db="EMBL/GenBank/DDBJ databases">
        <authorList>
            <person name="Kang M."/>
        </authorList>
    </citation>
    <scope>NUCLEOTIDE SEQUENCE</scope>
    <source>
        <strain evidence="6">KACC 17527</strain>
    </source>
</reference>
<sequence length="348" mass="37642">MSSAVLAIRPLGFPWETADPFLFCAYHDDAYPRGNGAMGPAVPLSGRDIGQDFSRKDGWSMYHGETVPGFPAHPHRGFETVTIVRKGLIDHSDSLGAVARFGGGDVQWVTAGKGIVHSEMFPLLNTGEDNPLELFQIWLNLPKRSKMAEPHFTMFWNEQVPRALLADAQGRHTEVAVIAGRFGDVAAPPPPPDSWAADANSDVAIWTLRLEPGAGVQLPPALLAGTRRTLYFFKGAAAMVGGQSVQGPVAITLDAGVEVALAAGDTVCEFLLLQGQPIGEPVAQYGPFVMNTQQEIAQALQDYRRTQFGGWSFTDQAPVHGSEPQRFARYPDGREERPPDAVRTTAAE</sequence>
<protein>
    <submittedName>
        <fullName evidence="6">Pirin family protein</fullName>
    </submittedName>
</protein>
<dbReference type="PANTHER" id="PTHR13903">
    <property type="entry name" value="PIRIN-RELATED"/>
    <property type="match status" value="1"/>
</dbReference>
<evidence type="ECO:0000259" key="5">
    <source>
        <dbReference type="Pfam" id="PF05726"/>
    </source>
</evidence>
<dbReference type="Pfam" id="PF02678">
    <property type="entry name" value="Pirin"/>
    <property type="match status" value="1"/>
</dbReference>
<feature type="compositionally biased region" description="Basic and acidic residues" evidence="3">
    <location>
        <begin position="329"/>
        <end position="340"/>
    </location>
</feature>
<gene>
    <name evidence="6" type="ORF">JJB11_06410</name>
</gene>
<dbReference type="InterPro" id="IPR011051">
    <property type="entry name" value="RmlC_Cupin_sf"/>
</dbReference>
<feature type="region of interest" description="Disordered" evidence="3">
    <location>
        <begin position="314"/>
        <end position="348"/>
    </location>
</feature>
<dbReference type="InterPro" id="IPR014710">
    <property type="entry name" value="RmlC-like_jellyroll"/>
</dbReference>
<dbReference type="CDD" id="cd02909">
    <property type="entry name" value="cupin_pirin_N"/>
    <property type="match status" value="1"/>
</dbReference>
<dbReference type="AlphaFoldDB" id="A0A934TS47"/>
<dbReference type="Gene3D" id="2.60.120.10">
    <property type="entry name" value="Jelly Rolls"/>
    <property type="match status" value="2"/>
</dbReference>
<keyword evidence="7" id="KW-1185">Reference proteome</keyword>
<dbReference type="Pfam" id="PF05726">
    <property type="entry name" value="Pirin_C"/>
    <property type="match status" value="1"/>
</dbReference>
<dbReference type="InterPro" id="IPR003829">
    <property type="entry name" value="Pirin_N_dom"/>
</dbReference>
<evidence type="ECO:0000313" key="7">
    <source>
        <dbReference type="Proteomes" id="UP000630528"/>
    </source>
</evidence>
<dbReference type="PANTHER" id="PTHR13903:SF8">
    <property type="entry name" value="PIRIN"/>
    <property type="match status" value="1"/>
</dbReference>
<evidence type="ECO:0000313" key="6">
    <source>
        <dbReference type="EMBL" id="MBK6005722.1"/>
    </source>
</evidence>
<dbReference type="EMBL" id="JAEPWM010000002">
    <property type="protein sequence ID" value="MBK6005722.1"/>
    <property type="molecule type" value="Genomic_DNA"/>
</dbReference>
<evidence type="ECO:0000256" key="2">
    <source>
        <dbReference type="RuleBase" id="RU003457"/>
    </source>
</evidence>
<proteinExistence type="inferred from homology"/>
<dbReference type="CDD" id="cd02247">
    <property type="entry name" value="cupin_pirin_C"/>
    <property type="match status" value="1"/>
</dbReference>
<comment type="caution">
    <text evidence="6">The sequence shown here is derived from an EMBL/GenBank/DDBJ whole genome shotgun (WGS) entry which is preliminary data.</text>
</comment>
<dbReference type="RefSeq" id="WP_201167389.1">
    <property type="nucleotide sequence ID" value="NZ_JAEPWM010000002.1"/>
</dbReference>
<dbReference type="Proteomes" id="UP000630528">
    <property type="component" value="Unassembled WGS sequence"/>
</dbReference>
<dbReference type="InterPro" id="IPR012093">
    <property type="entry name" value="Pirin"/>
</dbReference>